<dbReference type="Gene3D" id="1.10.1330.10">
    <property type="entry name" value="Dockerin domain"/>
    <property type="match status" value="1"/>
</dbReference>
<dbReference type="SUPFAM" id="SSF63446">
    <property type="entry name" value="Type I dockerin domain"/>
    <property type="match status" value="1"/>
</dbReference>
<dbReference type="InterPro" id="IPR018247">
    <property type="entry name" value="EF_Hand_1_Ca_BS"/>
</dbReference>
<dbReference type="PANTHER" id="PTHR34599">
    <property type="entry name" value="PEROXIDASE-RELATED"/>
    <property type="match status" value="1"/>
</dbReference>
<feature type="chain" id="PRO_5044799499" description="Dockerin domain-containing protein" evidence="2">
    <location>
        <begin position="25"/>
        <end position="554"/>
    </location>
</feature>
<name>A0ABD3R8B7_9STRA</name>
<dbReference type="CDD" id="cd03398">
    <property type="entry name" value="PAP2_haloperoxidase"/>
    <property type="match status" value="1"/>
</dbReference>
<organism evidence="4 5">
    <name type="scientific">Cyclostephanos tholiformis</name>
    <dbReference type="NCBI Taxonomy" id="382380"/>
    <lineage>
        <taxon>Eukaryota</taxon>
        <taxon>Sar</taxon>
        <taxon>Stramenopiles</taxon>
        <taxon>Ochrophyta</taxon>
        <taxon>Bacillariophyta</taxon>
        <taxon>Coscinodiscophyceae</taxon>
        <taxon>Thalassiosirophycidae</taxon>
        <taxon>Stephanodiscales</taxon>
        <taxon>Stephanodiscaceae</taxon>
        <taxon>Cyclostephanos</taxon>
    </lineage>
</organism>
<feature type="domain" description="Dockerin" evidence="3">
    <location>
        <begin position="466"/>
        <end position="527"/>
    </location>
</feature>
<dbReference type="Pfam" id="PF01569">
    <property type="entry name" value="PAP2"/>
    <property type="match status" value="1"/>
</dbReference>
<keyword evidence="5" id="KW-1185">Reference proteome</keyword>
<feature type="region of interest" description="Disordered" evidence="1">
    <location>
        <begin position="522"/>
        <end position="554"/>
    </location>
</feature>
<evidence type="ECO:0000313" key="4">
    <source>
        <dbReference type="EMBL" id="KAL3809262.1"/>
    </source>
</evidence>
<proteinExistence type="predicted"/>
<dbReference type="InterPro" id="IPR000326">
    <property type="entry name" value="PAP2/HPO"/>
</dbReference>
<evidence type="ECO:0000313" key="5">
    <source>
        <dbReference type="Proteomes" id="UP001530377"/>
    </source>
</evidence>
<dbReference type="InterPro" id="IPR002105">
    <property type="entry name" value="Dockerin_1_rpt"/>
</dbReference>
<dbReference type="InterPro" id="IPR052559">
    <property type="entry name" value="V-haloperoxidase"/>
</dbReference>
<reference evidence="4 5" key="1">
    <citation type="submission" date="2024-10" db="EMBL/GenBank/DDBJ databases">
        <title>Updated reference genomes for cyclostephanoid diatoms.</title>
        <authorList>
            <person name="Roberts W.R."/>
            <person name="Alverson A.J."/>
        </authorList>
    </citation>
    <scope>NUCLEOTIDE SEQUENCE [LARGE SCALE GENOMIC DNA]</scope>
    <source>
        <strain evidence="4 5">AJA228-03</strain>
    </source>
</reference>
<dbReference type="PANTHER" id="PTHR34599:SF1">
    <property type="entry name" value="PHOSPHATIDIC ACID PHOSPHATASE TYPE 2_HALOPEROXIDASE DOMAIN-CONTAINING PROTEIN"/>
    <property type="match status" value="1"/>
</dbReference>
<feature type="compositionally biased region" description="Low complexity" evidence="1">
    <location>
        <begin position="544"/>
        <end position="554"/>
    </location>
</feature>
<dbReference type="InterPro" id="IPR016134">
    <property type="entry name" value="Dockerin_dom"/>
</dbReference>
<protein>
    <recommendedName>
        <fullName evidence="3">Dockerin domain-containing protein</fullName>
    </recommendedName>
</protein>
<sequence length="554" mass="58142">MKINLLSSFAAASASILFPQSVSGQEESTSHLLRGSSSGQQQVQEVHQVRQVEGQVERSTQAQGATSSAKNGVIIDPATNAVIDDWSKALIAAIRKYSTPPPKASRAMAMVHLAIFEALNGIDEKYDRYHVTGVPAAGASSVAAAATAAHGVLSSLFPTEVATFDALLTSSVAPVPSSPLASGSAWGRACANDVLSLRLNDNSDLIVGYTSPGGTPGLWEPTFPNYAPALLPSWPQVLPFAMGGASELRPQGPPSLTSQEYAIAYDEVKNVGNKTSAIRTADMSQIAIFWADGAGTETPPGHWLRIASEVSTARGMPPLERARLLALVGLGVADAAIVSWDAKYAYHHWRPITAIRAGSADTNDATVEDPNFLPLIGTPPFPGYTSGHSTFSAASARILGRVFGDSVSFSTNSNVMTNVARSFASFSAAAAEAGQSRIYGGIHFQYDNRDGLSSGKALGDIVVDGFLRLIGDLNNDGCVDDADLAILASQIGQTNSRADLNKDGIVDNKDRVIFKNYLSSSCTTASASTGGGDPEQGQDDQDQDNQGQDNDFFS</sequence>
<comment type="caution">
    <text evidence="4">The sequence shown here is derived from an EMBL/GenBank/DDBJ whole genome shotgun (WGS) entry which is preliminary data.</text>
</comment>
<dbReference type="PROSITE" id="PS00018">
    <property type="entry name" value="EF_HAND_1"/>
    <property type="match status" value="1"/>
</dbReference>
<dbReference type="AlphaFoldDB" id="A0ABD3R8B7"/>
<dbReference type="InterPro" id="IPR036938">
    <property type="entry name" value="PAP2/HPO_sf"/>
</dbReference>
<accession>A0ABD3R8B7</accession>
<dbReference type="SUPFAM" id="SSF48317">
    <property type="entry name" value="Acid phosphatase/Vanadium-dependent haloperoxidase"/>
    <property type="match status" value="1"/>
</dbReference>
<evidence type="ECO:0000259" key="3">
    <source>
        <dbReference type="PROSITE" id="PS51766"/>
    </source>
</evidence>
<gene>
    <name evidence="4" type="ORF">ACHAXA_002248</name>
</gene>
<dbReference type="InterPro" id="IPR036439">
    <property type="entry name" value="Dockerin_dom_sf"/>
</dbReference>
<dbReference type="CDD" id="cd14256">
    <property type="entry name" value="Dockerin_I"/>
    <property type="match status" value="1"/>
</dbReference>
<dbReference type="Pfam" id="PF00404">
    <property type="entry name" value="Dockerin_1"/>
    <property type="match status" value="1"/>
</dbReference>
<dbReference type="EMBL" id="JALLPB020000423">
    <property type="protein sequence ID" value="KAL3809262.1"/>
    <property type="molecule type" value="Genomic_DNA"/>
</dbReference>
<evidence type="ECO:0000256" key="2">
    <source>
        <dbReference type="SAM" id="SignalP"/>
    </source>
</evidence>
<keyword evidence="2" id="KW-0732">Signal</keyword>
<dbReference type="PROSITE" id="PS51766">
    <property type="entry name" value="DOCKERIN"/>
    <property type="match status" value="1"/>
</dbReference>
<dbReference type="Gene3D" id="1.10.606.20">
    <property type="match status" value="1"/>
</dbReference>
<dbReference type="Proteomes" id="UP001530377">
    <property type="component" value="Unassembled WGS sequence"/>
</dbReference>
<evidence type="ECO:0000256" key="1">
    <source>
        <dbReference type="SAM" id="MobiDB-lite"/>
    </source>
</evidence>
<feature type="signal peptide" evidence="2">
    <location>
        <begin position="1"/>
        <end position="24"/>
    </location>
</feature>